<keyword evidence="3" id="KW-1185">Reference proteome</keyword>
<name>A0A8T0U3G6_PANVG</name>
<feature type="region of interest" description="Disordered" evidence="1">
    <location>
        <begin position="1"/>
        <end position="43"/>
    </location>
</feature>
<dbReference type="EMBL" id="CM029042">
    <property type="protein sequence ID" value="KAG2616548.1"/>
    <property type="molecule type" value="Genomic_DNA"/>
</dbReference>
<accession>A0A8T0U3G6</accession>
<comment type="caution">
    <text evidence="2">The sequence shown here is derived from an EMBL/GenBank/DDBJ whole genome shotgun (WGS) entry which is preliminary data.</text>
</comment>
<evidence type="ECO:0000313" key="2">
    <source>
        <dbReference type="EMBL" id="KAG2616548.1"/>
    </source>
</evidence>
<dbReference type="AlphaFoldDB" id="A0A8T0U3G6"/>
<gene>
    <name evidence="2" type="ORF">PVAP13_3NG222469</name>
</gene>
<protein>
    <submittedName>
        <fullName evidence="2">Uncharacterized protein</fullName>
    </submittedName>
</protein>
<evidence type="ECO:0000313" key="3">
    <source>
        <dbReference type="Proteomes" id="UP000823388"/>
    </source>
</evidence>
<proteinExistence type="predicted"/>
<organism evidence="2 3">
    <name type="scientific">Panicum virgatum</name>
    <name type="common">Blackwell switchgrass</name>
    <dbReference type="NCBI Taxonomy" id="38727"/>
    <lineage>
        <taxon>Eukaryota</taxon>
        <taxon>Viridiplantae</taxon>
        <taxon>Streptophyta</taxon>
        <taxon>Embryophyta</taxon>
        <taxon>Tracheophyta</taxon>
        <taxon>Spermatophyta</taxon>
        <taxon>Magnoliopsida</taxon>
        <taxon>Liliopsida</taxon>
        <taxon>Poales</taxon>
        <taxon>Poaceae</taxon>
        <taxon>PACMAD clade</taxon>
        <taxon>Panicoideae</taxon>
        <taxon>Panicodae</taxon>
        <taxon>Paniceae</taxon>
        <taxon>Panicinae</taxon>
        <taxon>Panicum</taxon>
        <taxon>Panicum sect. Hiantes</taxon>
    </lineage>
</organism>
<sequence length="296" mass="33848">MAAPPAPPLRASWSSPIHGATMHLRHTPGRRRRSAPVKTQARKRDLFRSYWPEPYWPDPDPDREMLKHQRAFRAAMGPREPPAMFRKEKDDISKYMMEISSSSADDPWHLNNKVMALTVCTEAQKALDLASMIMDLTDSTSFGTTEFSRHIANQMVGMYTPTFCDVAKDAYHHKTIKMYKLLSFLDALRHLGAICHIVVQETVSMLNDGPMEDSINSDMRKHSHEFDKKLNNLRERFMTATESYQTVVTMDILHDGMKHAQSYISQLVGHRRVAIYDLNRAKLNSIRAKANFAAAT</sequence>
<dbReference type="OrthoDB" id="660918at2759"/>
<reference evidence="2" key="1">
    <citation type="submission" date="2020-05" db="EMBL/GenBank/DDBJ databases">
        <title>WGS assembly of Panicum virgatum.</title>
        <authorList>
            <person name="Lovell J.T."/>
            <person name="Jenkins J."/>
            <person name="Shu S."/>
            <person name="Juenger T.E."/>
            <person name="Schmutz J."/>
        </authorList>
    </citation>
    <scope>NUCLEOTIDE SEQUENCE</scope>
    <source>
        <strain evidence="2">AP13</strain>
    </source>
</reference>
<dbReference type="Proteomes" id="UP000823388">
    <property type="component" value="Chromosome 3N"/>
</dbReference>
<feature type="compositionally biased region" description="Basic residues" evidence="1">
    <location>
        <begin position="23"/>
        <end position="35"/>
    </location>
</feature>
<evidence type="ECO:0000256" key="1">
    <source>
        <dbReference type="SAM" id="MobiDB-lite"/>
    </source>
</evidence>